<dbReference type="PANTHER" id="PTHR35007:SF2">
    <property type="entry name" value="PILUS ASSEMBLE PROTEIN"/>
    <property type="match status" value="1"/>
</dbReference>
<dbReference type="AlphaFoldDB" id="A0A1H9SVP0"/>
<dbReference type="PANTHER" id="PTHR35007">
    <property type="entry name" value="INTEGRAL MEMBRANE PROTEIN-RELATED"/>
    <property type="match status" value="1"/>
</dbReference>
<feature type="transmembrane region" description="Helical" evidence="1">
    <location>
        <begin position="12"/>
        <end position="32"/>
    </location>
</feature>
<dbReference type="Proteomes" id="UP000182471">
    <property type="component" value="Unassembled WGS sequence"/>
</dbReference>
<feature type="transmembrane region" description="Helical" evidence="1">
    <location>
        <begin position="220"/>
        <end position="241"/>
    </location>
</feature>
<feature type="transmembrane region" description="Helical" evidence="1">
    <location>
        <begin position="262"/>
        <end position="284"/>
    </location>
</feature>
<keyword evidence="3" id="KW-1185">Reference proteome</keyword>
<evidence type="ECO:0000313" key="3">
    <source>
        <dbReference type="Proteomes" id="UP000182471"/>
    </source>
</evidence>
<keyword evidence="1" id="KW-1133">Transmembrane helix</keyword>
<proteinExistence type="predicted"/>
<accession>A0A1H9SVP0</accession>
<evidence type="ECO:0000256" key="1">
    <source>
        <dbReference type="SAM" id="Phobius"/>
    </source>
</evidence>
<dbReference type="EMBL" id="FOGW01000013">
    <property type="protein sequence ID" value="SER88975.1"/>
    <property type="molecule type" value="Genomic_DNA"/>
</dbReference>
<sequence>MNKSKIDKKKLMIICIIFALFGLAADIIGFLGKDNLILKKNKSGEGQKIVHVKIDADGVVKNYDYDIKIRESLITAKQAAKFLKQAKKEISSQIFAKGDNVNHVTKKLQLKEKWADGMVAAEWYFDRYDVITPAGKPIFNKISKKGSKVNLHINLICGQYSDKTTLKMILYRKKLSKKENLIYELDSKIANNQINSQTQYFNLPQRIDGVEVKWKKKSKFYFVKILFFSFIVMILLKLSELEEMKNKEKMRQMQLRIDYSQIVSKFVILIGAGMSISSCLHRIAENAKNNNEELGNKEGYKQLIITSNEIKDGISDRIAIQKLAERVKIPEYRRFSRLLIQNMQKGSTSLAKSLEEEMYKSFEIRKNLAKKLGEEASTKLLGPMMIMFGIVMAVVIAPAIFTFHI</sequence>
<name>A0A1H9SVP0_9FIRM</name>
<organism evidence="2 3">
    <name type="scientific">Lachnobacterium bovis</name>
    <dbReference type="NCBI Taxonomy" id="140626"/>
    <lineage>
        <taxon>Bacteria</taxon>
        <taxon>Bacillati</taxon>
        <taxon>Bacillota</taxon>
        <taxon>Clostridia</taxon>
        <taxon>Lachnospirales</taxon>
        <taxon>Lachnospiraceae</taxon>
        <taxon>Lachnobacterium</taxon>
    </lineage>
</organism>
<feature type="transmembrane region" description="Helical" evidence="1">
    <location>
        <begin position="380"/>
        <end position="403"/>
    </location>
</feature>
<protein>
    <submittedName>
        <fullName evidence="2">Type II secretion system (T2SS), protein F</fullName>
    </submittedName>
</protein>
<evidence type="ECO:0000313" key="2">
    <source>
        <dbReference type="EMBL" id="SER88975.1"/>
    </source>
</evidence>
<dbReference type="RefSeq" id="WP_074730655.1">
    <property type="nucleotide sequence ID" value="NZ_FOGW01000013.1"/>
</dbReference>
<reference evidence="3" key="1">
    <citation type="submission" date="2016-10" db="EMBL/GenBank/DDBJ databases">
        <authorList>
            <person name="Varghese N."/>
            <person name="Submissions S."/>
        </authorList>
    </citation>
    <scope>NUCLEOTIDE SEQUENCE [LARGE SCALE GENOMIC DNA]</scope>
    <source>
        <strain evidence="3">S1b</strain>
    </source>
</reference>
<gene>
    <name evidence="2" type="ORF">SAMN02910429_01381</name>
</gene>
<dbReference type="GO" id="GO:0005886">
    <property type="term" value="C:plasma membrane"/>
    <property type="evidence" value="ECO:0007669"/>
    <property type="project" value="UniProtKB-SubCell"/>
</dbReference>
<keyword evidence="1" id="KW-0812">Transmembrane</keyword>
<keyword evidence="1" id="KW-0472">Membrane</keyword>